<dbReference type="EMBL" id="LR796269">
    <property type="protein sequence ID" value="CAB4132875.1"/>
    <property type="molecule type" value="Genomic_DNA"/>
</dbReference>
<dbReference type="EMBL" id="LR796204">
    <property type="protein sequence ID" value="CAB4127083.1"/>
    <property type="molecule type" value="Genomic_DNA"/>
</dbReference>
<protein>
    <submittedName>
        <fullName evidence="2">Queuosine transporter</fullName>
    </submittedName>
</protein>
<sequence length="158" mass="16859">MTLYFAIAVYAIAMTLANLSIATFGPWVSPINAFVLIGLDLALRDWLHVRLKLWQMGALIASTGVLTFELNPAAGQIAVASAVAFTAAALVDWGTFARLRGSWMLRANGSNVAGAAVDSLIFPTLAFGALMPHIVAMQFVAKIAGGAIWTWLLNRRLA</sequence>
<feature type="transmembrane region" description="Helical" evidence="1">
    <location>
        <begin position="74"/>
        <end position="91"/>
    </location>
</feature>
<keyword evidence="1" id="KW-0812">Transmembrane</keyword>
<feature type="transmembrane region" description="Helical" evidence="1">
    <location>
        <begin position="6"/>
        <end position="39"/>
    </location>
</feature>
<dbReference type="Pfam" id="PF02592">
    <property type="entry name" value="Vut_1"/>
    <property type="match status" value="1"/>
</dbReference>
<feature type="transmembrane region" description="Helical" evidence="1">
    <location>
        <begin position="136"/>
        <end position="153"/>
    </location>
</feature>
<name>A0A6J5L1J2_9CAUD</name>
<evidence type="ECO:0000313" key="3">
    <source>
        <dbReference type="EMBL" id="CAB4132875.1"/>
    </source>
</evidence>
<proteinExistence type="predicted"/>
<keyword evidence="1" id="KW-1133">Transmembrane helix</keyword>
<gene>
    <name evidence="3" type="ORF">UFOVP254_9</name>
    <name evidence="2" type="ORF">UFOVP76_44</name>
</gene>
<accession>A0A6J5L1J2</accession>
<dbReference type="InterPro" id="IPR003744">
    <property type="entry name" value="YhhQ"/>
</dbReference>
<feature type="transmembrane region" description="Helical" evidence="1">
    <location>
        <begin position="112"/>
        <end position="130"/>
    </location>
</feature>
<keyword evidence="1" id="KW-0472">Membrane</keyword>
<evidence type="ECO:0000313" key="2">
    <source>
        <dbReference type="EMBL" id="CAB4127083.1"/>
    </source>
</evidence>
<reference evidence="2" key="1">
    <citation type="submission" date="2020-04" db="EMBL/GenBank/DDBJ databases">
        <authorList>
            <person name="Chiriac C."/>
            <person name="Salcher M."/>
            <person name="Ghai R."/>
            <person name="Kavagutti S V."/>
        </authorList>
    </citation>
    <scope>NUCLEOTIDE SEQUENCE</scope>
</reference>
<evidence type="ECO:0000256" key="1">
    <source>
        <dbReference type="SAM" id="Phobius"/>
    </source>
</evidence>
<organism evidence="2">
    <name type="scientific">uncultured Caudovirales phage</name>
    <dbReference type="NCBI Taxonomy" id="2100421"/>
    <lineage>
        <taxon>Viruses</taxon>
        <taxon>Duplodnaviria</taxon>
        <taxon>Heunggongvirae</taxon>
        <taxon>Uroviricota</taxon>
        <taxon>Caudoviricetes</taxon>
        <taxon>Peduoviridae</taxon>
        <taxon>Maltschvirus</taxon>
        <taxon>Maltschvirus maltsch</taxon>
    </lineage>
</organism>